<dbReference type="Gene3D" id="3.30.1060.10">
    <property type="entry name" value="Peptide methionine sulphoxide reductase MsrA"/>
    <property type="match status" value="1"/>
</dbReference>
<evidence type="ECO:0000256" key="4">
    <source>
        <dbReference type="HAMAP-Rule" id="MF_01401"/>
    </source>
</evidence>
<comment type="catalytic activity">
    <reaction evidence="3 4">
        <text>[thioredoxin]-disulfide + L-methionine + H2O = L-methionine (S)-S-oxide + [thioredoxin]-dithiol</text>
        <dbReference type="Rhea" id="RHEA:19993"/>
        <dbReference type="Rhea" id="RHEA-COMP:10698"/>
        <dbReference type="Rhea" id="RHEA-COMP:10700"/>
        <dbReference type="ChEBI" id="CHEBI:15377"/>
        <dbReference type="ChEBI" id="CHEBI:29950"/>
        <dbReference type="ChEBI" id="CHEBI:50058"/>
        <dbReference type="ChEBI" id="CHEBI:57844"/>
        <dbReference type="ChEBI" id="CHEBI:58772"/>
        <dbReference type="EC" id="1.8.4.11"/>
    </reaction>
</comment>
<dbReference type="AlphaFoldDB" id="A0A2N3PKL9"/>
<comment type="catalytic activity">
    <reaction evidence="2 4">
        <text>L-methionyl-[protein] + [thioredoxin]-disulfide + H2O = L-methionyl-(S)-S-oxide-[protein] + [thioredoxin]-dithiol</text>
        <dbReference type="Rhea" id="RHEA:14217"/>
        <dbReference type="Rhea" id="RHEA-COMP:10698"/>
        <dbReference type="Rhea" id="RHEA-COMP:10700"/>
        <dbReference type="Rhea" id="RHEA-COMP:12313"/>
        <dbReference type="Rhea" id="RHEA-COMP:12315"/>
        <dbReference type="ChEBI" id="CHEBI:15377"/>
        <dbReference type="ChEBI" id="CHEBI:16044"/>
        <dbReference type="ChEBI" id="CHEBI:29950"/>
        <dbReference type="ChEBI" id="CHEBI:44120"/>
        <dbReference type="ChEBI" id="CHEBI:50058"/>
        <dbReference type="EC" id="1.8.4.11"/>
    </reaction>
</comment>
<dbReference type="Proteomes" id="UP000233350">
    <property type="component" value="Unassembled WGS sequence"/>
</dbReference>
<evidence type="ECO:0000256" key="2">
    <source>
        <dbReference type="ARBA" id="ARBA00047806"/>
    </source>
</evidence>
<comment type="similarity">
    <text evidence="4">Belongs to the MsrA Met sulfoxide reductase family.</text>
</comment>
<reference evidence="6 7" key="1">
    <citation type="submission" date="2016-07" db="EMBL/GenBank/DDBJ databases">
        <title>Detection of Helicobacter winghamensis from caecal content of red fox (Vulpes vulpes).</title>
        <authorList>
            <person name="Zanoni R.G."/>
            <person name="Florio D."/>
            <person name="Caffara M."/>
            <person name="Renzi M."/>
            <person name="Parisi A."/>
            <person name="Pasquali F."/>
            <person name="Manfreda G."/>
        </authorList>
    </citation>
    <scope>NUCLEOTIDE SEQUENCE [LARGE SCALE GENOMIC DNA]</scope>
    <source>
        <strain evidence="6 7">295_13</strain>
    </source>
</reference>
<dbReference type="STRING" id="556267.HWAG_00542"/>
<gene>
    <name evidence="4" type="primary">msrA</name>
    <name evidence="6" type="ORF">BCM31_04310</name>
</gene>
<keyword evidence="7" id="KW-1185">Reference proteome</keyword>
<dbReference type="Pfam" id="PF01625">
    <property type="entry name" value="PMSR"/>
    <property type="match status" value="1"/>
</dbReference>
<accession>A0A2N3PKL9</accession>
<evidence type="ECO:0000259" key="5">
    <source>
        <dbReference type="Pfam" id="PF01625"/>
    </source>
</evidence>
<dbReference type="RefSeq" id="WP_006802235.1">
    <property type="nucleotide sequence ID" value="NZ_CABKOI010000021.1"/>
</dbReference>
<feature type="domain" description="Peptide methionine sulphoxide reductase MsrA" evidence="5">
    <location>
        <begin position="4"/>
        <end position="154"/>
    </location>
</feature>
<dbReference type="InterPro" id="IPR036509">
    <property type="entry name" value="Met_Sox_Rdtase_MsrA_sf"/>
</dbReference>
<evidence type="ECO:0000313" key="7">
    <source>
        <dbReference type="Proteomes" id="UP000233350"/>
    </source>
</evidence>
<dbReference type="PANTHER" id="PTHR42799:SF2">
    <property type="entry name" value="MITOCHONDRIAL PEPTIDE METHIONINE SULFOXIDE REDUCTASE"/>
    <property type="match status" value="1"/>
</dbReference>
<feature type="active site" evidence="4">
    <location>
        <position position="11"/>
    </location>
</feature>
<dbReference type="EC" id="1.8.4.11" evidence="4"/>
<keyword evidence="1 4" id="KW-0560">Oxidoreductase</keyword>
<dbReference type="NCBIfam" id="TIGR00401">
    <property type="entry name" value="msrA"/>
    <property type="match status" value="1"/>
</dbReference>
<organism evidence="6 7">
    <name type="scientific">Helicobacter winghamensis</name>
    <dbReference type="NCBI Taxonomy" id="157268"/>
    <lineage>
        <taxon>Bacteria</taxon>
        <taxon>Pseudomonadati</taxon>
        <taxon>Campylobacterota</taxon>
        <taxon>Epsilonproteobacteria</taxon>
        <taxon>Campylobacterales</taxon>
        <taxon>Helicobacteraceae</taxon>
        <taxon>Helicobacter</taxon>
    </lineage>
</organism>
<evidence type="ECO:0000256" key="1">
    <source>
        <dbReference type="ARBA" id="ARBA00023002"/>
    </source>
</evidence>
<dbReference type="GO" id="GO:0005737">
    <property type="term" value="C:cytoplasm"/>
    <property type="evidence" value="ECO:0007669"/>
    <property type="project" value="TreeGrafter"/>
</dbReference>
<dbReference type="GO" id="GO:0008113">
    <property type="term" value="F:peptide-methionine (S)-S-oxide reductase activity"/>
    <property type="evidence" value="ECO:0007669"/>
    <property type="project" value="UniProtKB-UniRule"/>
</dbReference>
<dbReference type="GeneID" id="97289127"/>
<evidence type="ECO:0000313" key="6">
    <source>
        <dbReference type="EMBL" id="PKT82151.1"/>
    </source>
</evidence>
<dbReference type="EMBL" id="MBPK01000010">
    <property type="protein sequence ID" value="PKT82151.1"/>
    <property type="molecule type" value="Genomic_DNA"/>
</dbReference>
<dbReference type="HAMAP" id="MF_01401">
    <property type="entry name" value="MsrA"/>
    <property type="match status" value="1"/>
</dbReference>
<dbReference type="InterPro" id="IPR002569">
    <property type="entry name" value="Met_Sox_Rdtase_MsrA_dom"/>
</dbReference>
<comment type="function">
    <text evidence="4">Has an important function as a repair enzyme for proteins that have been inactivated by oxidation. Catalyzes the reversible oxidation-reduction of methionine sulfoxide in proteins to methionine.</text>
</comment>
<dbReference type="GO" id="GO:0034599">
    <property type="term" value="P:cellular response to oxidative stress"/>
    <property type="evidence" value="ECO:0007669"/>
    <property type="project" value="TreeGrafter"/>
</dbReference>
<evidence type="ECO:0000256" key="3">
    <source>
        <dbReference type="ARBA" id="ARBA00048782"/>
    </source>
</evidence>
<dbReference type="OrthoDB" id="4174719at2"/>
<sequence>MQQTIYLAGGCFWGVQGYFDLLKGVLNSQVGYANSKVESPSYQQVCSGATQATEAVEISFDSTLLSLEMLLKRFFSIINPFALNYQGNDIGTQYRSGIYTQDTQMLKEIKGFVENLQKQFSQKIVTEVSLLENFYSAEAYHQKYLAKNPNGYCHIDLSAALKEI</sequence>
<proteinExistence type="inferred from homology"/>
<dbReference type="GO" id="GO:0033744">
    <property type="term" value="F:L-methionine:thioredoxin-disulfide S-oxidoreductase activity"/>
    <property type="evidence" value="ECO:0007669"/>
    <property type="project" value="RHEA"/>
</dbReference>
<dbReference type="PANTHER" id="PTHR42799">
    <property type="entry name" value="MITOCHONDRIAL PEPTIDE METHIONINE SULFOXIDE REDUCTASE"/>
    <property type="match status" value="1"/>
</dbReference>
<dbReference type="InterPro" id="IPR050162">
    <property type="entry name" value="MsrA_MetSO_reductase"/>
</dbReference>
<dbReference type="SUPFAM" id="SSF55068">
    <property type="entry name" value="Peptide methionine sulfoxide reductase"/>
    <property type="match status" value="1"/>
</dbReference>
<protein>
    <recommendedName>
        <fullName evidence="4">Peptide methionine sulfoxide reductase MsrA</fullName>
        <shortName evidence="4">Protein-methionine-S-oxide reductase</shortName>
        <ecNumber evidence="4">1.8.4.11</ecNumber>
    </recommendedName>
    <alternativeName>
        <fullName evidence="4">Peptide-methionine (S)-S-oxide reductase</fullName>
        <shortName evidence="4">Peptide Met(O) reductase</shortName>
    </alternativeName>
</protein>
<name>A0A2N3PKL9_9HELI</name>
<comment type="caution">
    <text evidence="6">The sequence shown here is derived from an EMBL/GenBank/DDBJ whole genome shotgun (WGS) entry which is preliminary data.</text>
</comment>